<keyword evidence="3" id="KW-1185">Reference proteome</keyword>
<comment type="caution">
    <text evidence="2">The sequence shown here is derived from an EMBL/GenBank/DDBJ whole genome shotgun (WGS) entry which is preliminary data.</text>
</comment>
<sequence>MMNGLPMIQLVLLGSQIIPAYCYRRSQTRPSLASSPRYLGISKAQVPSVPHHISRPVLSVRKEAHGTDKTRVVSSFLFLTPVTDKK</sequence>
<feature type="chain" id="PRO_5035465027" description="Secreted protein" evidence="1">
    <location>
        <begin position="23"/>
        <end position="86"/>
    </location>
</feature>
<dbReference type="Proteomes" id="UP000813427">
    <property type="component" value="Unassembled WGS sequence"/>
</dbReference>
<dbReference type="OrthoDB" id="10299353at2759"/>
<reference evidence="2" key="1">
    <citation type="journal article" date="2021" name="Nat. Commun.">
        <title>Genetic determinants of endophytism in the Arabidopsis root mycobiome.</title>
        <authorList>
            <person name="Mesny F."/>
            <person name="Miyauchi S."/>
            <person name="Thiergart T."/>
            <person name="Pickel B."/>
            <person name="Atanasova L."/>
            <person name="Karlsson M."/>
            <person name="Huettel B."/>
            <person name="Barry K.W."/>
            <person name="Haridas S."/>
            <person name="Chen C."/>
            <person name="Bauer D."/>
            <person name="Andreopoulos W."/>
            <person name="Pangilinan J."/>
            <person name="LaButti K."/>
            <person name="Riley R."/>
            <person name="Lipzen A."/>
            <person name="Clum A."/>
            <person name="Drula E."/>
            <person name="Henrissat B."/>
            <person name="Kohler A."/>
            <person name="Grigoriev I.V."/>
            <person name="Martin F.M."/>
            <person name="Hacquard S."/>
        </authorList>
    </citation>
    <scope>NUCLEOTIDE SEQUENCE</scope>
    <source>
        <strain evidence="2">MPI-SDFR-AT-0068</strain>
    </source>
</reference>
<dbReference type="EMBL" id="JAGPXF010000001">
    <property type="protein sequence ID" value="KAH7262009.1"/>
    <property type="molecule type" value="Genomic_DNA"/>
</dbReference>
<proteinExistence type="predicted"/>
<name>A0A8K0S410_9HYPO</name>
<evidence type="ECO:0000313" key="2">
    <source>
        <dbReference type="EMBL" id="KAH7262009.1"/>
    </source>
</evidence>
<accession>A0A8K0S410</accession>
<organism evidence="2 3">
    <name type="scientific">Fusarium tricinctum</name>
    <dbReference type="NCBI Taxonomy" id="61284"/>
    <lineage>
        <taxon>Eukaryota</taxon>
        <taxon>Fungi</taxon>
        <taxon>Dikarya</taxon>
        <taxon>Ascomycota</taxon>
        <taxon>Pezizomycotina</taxon>
        <taxon>Sordariomycetes</taxon>
        <taxon>Hypocreomycetidae</taxon>
        <taxon>Hypocreales</taxon>
        <taxon>Nectriaceae</taxon>
        <taxon>Fusarium</taxon>
        <taxon>Fusarium tricinctum species complex</taxon>
    </lineage>
</organism>
<evidence type="ECO:0008006" key="4">
    <source>
        <dbReference type="Google" id="ProtNLM"/>
    </source>
</evidence>
<evidence type="ECO:0000256" key="1">
    <source>
        <dbReference type="SAM" id="SignalP"/>
    </source>
</evidence>
<protein>
    <recommendedName>
        <fullName evidence="4">Secreted protein</fullName>
    </recommendedName>
</protein>
<dbReference type="AlphaFoldDB" id="A0A8K0S410"/>
<feature type="signal peptide" evidence="1">
    <location>
        <begin position="1"/>
        <end position="22"/>
    </location>
</feature>
<gene>
    <name evidence="2" type="ORF">BKA59DRAFT_462402</name>
</gene>
<keyword evidence="1" id="KW-0732">Signal</keyword>
<evidence type="ECO:0000313" key="3">
    <source>
        <dbReference type="Proteomes" id="UP000813427"/>
    </source>
</evidence>